<evidence type="ECO:0000256" key="9">
    <source>
        <dbReference type="ARBA" id="ARBA00022737"/>
    </source>
</evidence>
<feature type="disulfide bond" evidence="18">
    <location>
        <begin position="573"/>
        <end position="582"/>
    </location>
</feature>
<keyword evidence="26" id="KW-1185">Reference proteome</keyword>
<feature type="disulfide bond" evidence="18">
    <location>
        <begin position="529"/>
        <end position="545"/>
    </location>
</feature>
<feature type="disulfide bond" evidence="18">
    <location>
        <begin position="49"/>
        <end position="62"/>
    </location>
</feature>
<evidence type="ECO:0000259" key="22">
    <source>
        <dbReference type="SMART" id="SM00187"/>
    </source>
</evidence>
<keyword evidence="14 19" id="KW-0401">Integrin</keyword>
<comment type="subcellular location">
    <subcellularLocation>
        <location evidence="1 19">Cell membrane</location>
        <topology evidence="1 19">Single-pass type I membrane protein</topology>
    </subcellularLocation>
</comment>
<evidence type="ECO:0000256" key="17">
    <source>
        <dbReference type="ARBA" id="ARBA00023180"/>
    </source>
</evidence>
<feature type="disulfide bond" evidence="18">
    <location>
        <begin position="566"/>
        <end position="571"/>
    </location>
</feature>
<dbReference type="PROSITE" id="PS00243">
    <property type="entry name" value="I_EGF_1"/>
    <property type="match status" value="1"/>
</dbReference>
<dbReference type="Gene3D" id="2.10.25.10">
    <property type="entry name" value="Laminin"/>
    <property type="match status" value="4"/>
</dbReference>
<comment type="caution">
    <text evidence="25">The sequence shown here is derived from an EMBL/GenBank/DDBJ whole genome shotgun (WGS) entry which is preliminary data.</text>
</comment>
<dbReference type="SUPFAM" id="SSF69687">
    <property type="entry name" value="Integrin beta tail domain"/>
    <property type="match status" value="1"/>
</dbReference>
<dbReference type="Pfam" id="PF00362">
    <property type="entry name" value="Integrin_beta"/>
    <property type="match status" value="1"/>
</dbReference>
<evidence type="ECO:0000256" key="19">
    <source>
        <dbReference type="RuleBase" id="RU000633"/>
    </source>
</evidence>
<dbReference type="InterPro" id="IPR040622">
    <property type="entry name" value="EGF_integrin_1"/>
</dbReference>
<keyword evidence="16 18" id="KW-1015">Disulfide bond</keyword>
<evidence type="ECO:0000256" key="13">
    <source>
        <dbReference type="ARBA" id="ARBA00022989"/>
    </source>
</evidence>
<feature type="disulfide bond" evidence="18">
    <location>
        <begin position="36"/>
        <end position="46"/>
    </location>
</feature>
<evidence type="ECO:0000256" key="5">
    <source>
        <dbReference type="ARBA" id="ARBA00022553"/>
    </source>
</evidence>
<dbReference type="FunFam" id="1.20.5.100:FF:000002">
    <property type="entry name" value="Integrin beta"/>
    <property type="match status" value="1"/>
</dbReference>
<evidence type="ECO:0000256" key="18">
    <source>
        <dbReference type="PIRSR" id="PIRSR002512-1"/>
    </source>
</evidence>
<dbReference type="FunFam" id="2.10.25.10:FF:000036">
    <property type="entry name" value="Integrin beta"/>
    <property type="match status" value="1"/>
</dbReference>
<dbReference type="SUPFAM" id="SSF57196">
    <property type="entry name" value="EGF/Laminin"/>
    <property type="match status" value="2"/>
</dbReference>
<feature type="disulfide bond" evidence="18">
    <location>
        <begin position="547"/>
        <end position="552"/>
    </location>
</feature>
<dbReference type="EMBL" id="JBJQND010000019">
    <property type="protein sequence ID" value="KAL3831700.1"/>
    <property type="molecule type" value="Genomic_DNA"/>
</dbReference>
<feature type="disulfide bond" evidence="18">
    <location>
        <begin position="450"/>
        <end position="454"/>
    </location>
</feature>
<dbReference type="SMART" id="SM01242">
    <property type="entry name" value="Integrin_B_tail"/>
    <property type="match status" value="1"/>
</dbReference>
<keyword evidence="7" id="KW-0479">Metal-binding</keyword>
<dbReference type="Pfam" id="PF18372">
    <property type="entry name" value="I-EGF_1"/>
    <property type="match status" value="1"/>
</dbReference>
<dbReference type="Pfam" id="PF07965">
    <property type="entry name" value="Integrin_B_tail"/>
    <property type="match status" value="1"/>
</dbReference>
<keyword evidence="4" id="KW-0245">EGF-like domain</keyword>
<dbReference type="GO" id="GO:0007229">
    <property type="term" value="P:integrin-mediated signaling pathway"/>
    <property type="evidence" value="ECO:0007669"/>
    <property type="project" value="UniProtKB-KW"/>
</dbReference>
<evidence type="ECO:0000259" key="24">
    <source>
        <dbReference type="SMART" id="SM01242"/>
    </source>
</evidence>
<feature type="disulfide bond" evidence="18">
    <location>
        <begin position="639"/>
        <end position="715"/>
    </location>
</feature>
<dbReference type="Gene3D" id="4.10.1240.30">
    <property type="match status" value="1"/>
</dbReference>
<keyword evidence="13 20" id="KW-1133">Transmembrane helix</keyword>
<dbReference type="InterPro" id="IPR014836">
    <property type="entry name" value="Integrin_bsu_cyt_dom"/>
</dbReference>
<keyword evidence="11" id="KW-0460">Magnesium</keyword>
<evidence type="ECO:0000256" key="21">
    <source>
        <dbReference type="SAM" id="SignalP"/>
    </source>
</evidence>
<evidence type="ECO:0000313" key="26">
    <source>
        <dbReference type="Proteomes" id="UP001634394"/>
    </source>
</evidence>
<reference evidence="25 26" key="1">
    <citation type="submission" date="2024-11" db="EMBL/GenBank/DDBJ databases">
        <title>Chromosome-level genome assembly of the freshwater bivalve Anodonta woodiana.</title>
        <authorList>
            <person name="Chen X."/>
        </authorList>
    </citation>
    <scope>NUCLEOTIDE SEQUENCE [LARGE SCALE GENOMIC DNA]</scope>
    <source>
        <strain evidence="25">MN2024</strain>
        <tissue evidence="25">Gills</tissue>
    </source>
</reference>
<feature type="disulfide bond" evidence="18">
    <location>
        <begin position="248"/>
        <end position="289"/>
    </location>
</feature>
<dbReference type="Pfam" id="PF08725">
    <property type="entry name" value="Integrin_b_cyt"/>
    <property type="match status" value="1"/>
</dbReference>
<dbReference type="SUPFAM" id="SSF53300">
    <property type="entry name" value="vWA-like"/>
    <property type="match status" value="1"/>
</dbReference>
<dbReference type="Proteomes" id="UP001634394">
    <property type="component" value="Unassembled WGS sequence"/>
</dbReference>
<evidence type="ECO:0000256" key="6">
    <source>
        <dbReference type="ARBA" id="ARBA00022692"/>
    </source>
</evidence>
<organism evidence="25 26">
    <name type="scientific">Sinanodonta woodiana</name>
    <name type="common">Chinese pond mussel</name>
    <name type="synonym">Anodonta woodiana</name>
    <dbReference type="NCBI Taxonomy" id="1069815"/>
    <lineage>
        <taxon>Eukaryota</taxon>
        <taxon>Metazoa</taxon>
        <taxon>Spiralia</taxon>
        <taxon>Lophotrochozoa</taxon>
        <taxon>Mollusca</taxon>
        <taxon>Bivalvia</taxon>
        <taxon>Autobranchia</taxon>
        <taxon>Heteroconchia</taxon>
        <taxon>Palaeoheterodonta</taxon>
        <taxon>Unionida</taxon>
        <taxon>Unionoidea</taxon>
        <taxon>Unionidae</taxon>
        <taxon>Unioninae</taxon>
        <taxon>Sinanodonta</taxon>
    </lineage>
</organism>
<dbReference type="Pfam" id="PF23105">
    <property type="entry name" value="EGF_integrin"/>
    <property type="match status" value="1"/>
</dbReference>
<keyword evidence="5" id="KW-0597">Phosphoprotein</keyword>
<feature type="disulfide bond" evidence="18">
    <location>
        <begin position="522"/>
        <end position="527"/>
    </location>
</feature>
<evidence type="ECO:0000256" key="12">
    <source>
        <dbReference type="ARBA" id="ARBA00022889"/>
    </source>
</evidence>
<feature type="disulfide bond" evidence="18">
    <location>
        <begin position="39"/>
        <end position="72"/>
    </location>
</feature>
<evidence type="ECO:0000256" key="11">
    <source>
        <dbReference type="ARBA" id="ARBA00022842"/>
    </source>
</evidence>
<dbReference type="SUPFAM" id="SSF69179">
    <property type="entry name" value="Integrin domains"/>
    <property type="match status" value="1"/>
</dbReference>
<keyword evidence="9" id="KW-0677">Repeat</keyword>
<dbReference type="InterPro" id="IPR012896">
    <property type="entry name" value="Integrin_bsu_tail"/>
</dbReference>
<keyword evidence="3" id="KW-1003">Cell membrane</keyword>
<evidence type="ECO:0000256" key="15">
    <source>
        <dbReference type="ARBA" id="ARBA00023136"/>
    </source>
</evidence>
<feature type="disulfide bond" evidence="18">
    <location>
        <begin position="659"/>
        <end position="691"/>
    </location>
</feature>
<evidence type="ECO:0000256" key="7">
    <source>
        <dbReference type="ARBA" id="ARBA00022723"/>
    </source>
</evidence>
<dbReference type="SMART" id="SM00187">
    <property type="entry name" value="INB"/>
    <property type="match status" value="1"/>
</dbReference>
<feature type="domain" description="Integrin beta subunit cytoplasmic" evidence="23">
    <location>
        <begin position="744"/>
        <end position="790"/>
    </location>
</feature>
<dbReference type="Pfam" id="PF07974">
    <property type="entry name" value="EGF_2"/>
    <property type="match status" value="1"/>
</dbReference>
<evidence type="ECO:0000256" key="16">
    <source>
        <dbReference type="ARBA" id="ARBA00023157"/>
    </source>
</evidence>
<dbReference type="InterPro" id="IPR057243">
    <property type="entry name" value="Integrin_I-EGF_CS"/>
</dbReference>
<name>A0ABD3T535_SINWO</name>
<evidence type="ECO:0000256" key="20">
    <source>
        <dbReference type="SAM" id="Phobius"/>
    </source>
</evidence>
<evidence type="ECO:0000256" key="1">
    <source>
        <dbReference type="ARBA" id="ARBA00004251"/>
    </source>
</evidence>
<feature type="disulfide bond" evidence="18">
    <location>
        <begin position="605"/>
        <end position="610"/>
    </location>
</feature>
<feature type="disulfide bond" evidence="18">
    <location>
        <begin position="480"/>
        <end position="489"/>
    </location>
</feature>
<accession>A0ABD3T535</accession>
<dbReference type="InterPro" id="IPR032695">
    <property type="entry name" value="Integrin_dom_sf"/>
</dbReference>
<keyword evidence="12 19" id="KW-0130">Cell adhesion</keyword>
<dbReference type="Gene3D" id="2.60.40.1510">
    <property type="entry name" value="ntegrin, alpha v. Chain A, domain 3"/>
    <property type="match status" value="1"/>
</dbReference>
<protein>
    <recommendedName>
        <fullName evidence="19">Integrin beta</fullName>
    </recommendedName>
</protein>
<evidence type="ECO:0000256" key="3">
    <source>
        <dbReference type="ARBA" id="ARBA00022475"/>
    </source>
</evidence>
<dbReference type="InterPro" id="IPR015812">
    <property type="entry name" value="Integrin_bsu"/>
</dbReference>
<dbReference type="PROSITE" id="PS52047">
    <property type="entry name" value="I_EGF_2"/>
    <property type="match status" value="3"/>
</dbReference>
<dbReference type="GO" id="GO:0046872">
    <property type="term" value="F:metal ion binding"/>
    <property type="evidence" value="ECO:0007669"/>
    <property type="project" value="UniProtKB-KW"/>
</dbReference>
<evidence type="ECO:0000256" key="8">
    <source>
        <dbReference type="ARBA" id="ARBA00022729"/>
    </source>
</evidence>
<evidence type="ECO:0000259" key="23">
    <source>
        <dbReference type="SMART" id="SM01241"/>
    </source>
</evidence>
<feature type="disulfide bond" evidence="18">
    <location>
        <begin position="584"/>
        <end position="591"/>
    </location>
</feature>
<evidence type="ECO:0000256" key="2">
    <source>
        <dbReference type="ARBA" id="ARBA00007449"/>
    </source>
</evidence>
<keyword evidence="8 21" id="KW-0732">Signal</keyword>
<dbReference type="PRINTS" id="PR01186">
    <property type="entry name" value="INTEGRINB"/>
</dbReference>
<feature type="disulfide bond" evidence="18">
    <location>
        <begin position="607"/>
        <end position="655"/>
    </location>
</feature>
<dbReference type="GO" id="GO:0007155">
    <property type="term" value="P:cell adhesion"/>
    <property type="evidence" value="ECO:0007669"/>
    <property type="project" value="UniProtKB-KW"/>
</dbReference>
<feature type="chain" id="PRO_5044850741" description="Integrin beta" evidence="21">
    <location>
        <begin position="21"/>
        <end position="791"/>
    </location>
</feature>
<evidence type="ECO:0000256" key="4">
    <source>
        <dbReference type="ARBA" id="ARBA00022536"/>
    </source>
</evidence>
<feature type="disulfide bond" evidence="18">
    <location>
        <begin position="626"/>
        <end position="629"/>
    </location>
</feature>
<sequence length="791" mass="88191">MRGQWYVTLVVTCFLKISFAQEEGQTSNTCYGVKTCGQCIATAADCAWCSDESFDKINRQRCDLFLNLNESCTRKNLFYPSNELTNQRDEPVRDGTGEHDAIQIQPQQVYIKIRPNTPHTFRLKFRQAENYPVDLYYLMDLSNSMEDDKDKLASLGNLIAQNMQAITKNFRLGFGSFVDKVVMPYVSTVKEKLESPCKNCEAPYSFKNQLPLDKDTSKFETYVRRANISGNLDAPEGGFDAIMQTIMCQDQIGWRNQSRKLLLFSTDAGFHFAGDGKLGGIVKPNDGYCHLSPAGKYTEAENQDYPSISQIAMKVREKNINVIFAVTDDQVQVYRKLSQYIEGSEAELLANDSSNIVEVIRRNYEKITSKVELNTQYAENITVSFKSSCKGQSFMETNSCEGLSIGDNVTFDVTVSVTQCAPEPSKKLRSFSIYPVGLGEKLDITLEINCECECEKPENDIEKSPLCNGNGTFECGQCTCDEGRYGKKCECDGSETTSEESLKKCINPNDTVSVVCSGRGECICGVCECFPREKNSAQRFSGPYCECNDFSCSYHNDLLCGGRGMCKCGVCQCNEGFTGDACECPTSTDPCKVANGEICNGVGQCKCGSCICNASLSYRGPTCEECPTCPGKCDENKACALCVAFQTGPYTKEECDEKCKHVTPVTKIDEDELSKKPLMSLCQYEDDEDDCVFFFTYEYRQGNKVTVEVQKTKVCPESVNILAIVLGTIGGIVLVGLILLLIWKLFTTIHDRREFAKFEKETQNAKWDTGENPIYQQATSTFKNPMYAGKN</sequence>
<dbReference type="Gene3D" id="1.20.5.100">
    <property type="entry name" value="Cytochrome c1, transmembrane anchor, C-terminal"/>
    <property type="match status" value="1"/>
</dbReference>
<feature type="signal peptide" evidence="21">
    <location>
        <begin position="1"/>
        <end position="20"/>
    </location>
</feature>
<dbReference type="Gene3D" id="3.40.50.410">
    <property type="entry name" value="von Willebrand factor, type A domain"/>
    <property type="match status" value="1"/>
</dbReference>
<feature type="disulfide bond" evidence="18">
    <location>
        <begin position="524"/>
        <end position="560"/>
    </location>
</feature>
<evidence type="ECO:0000256" key="14">
    <source>
        <dbReference type="ARBA" id="ARBA00023037"/>
    </source>
</evidence>
<dbReference type="InterPro" id="IPR057073">
    <property type="entry name" value="EGF_integrin_2"/>
</dbReference>
<feature type="disulfide bond" evidence="18">
    <location>
        <begin position="475"/>
        <end position="516"/>
    </location>
</feature>
<dbReference type="InterPro" id="IPR002369">
    <property type="entry name" value="Integrin_bsu_VWA"/>
</dbReference>
<dbReference type="SUPFAM" id="SSF103575">
    <property type="entry name" value="Plexin repeat"/>
    <property type="match status" value="1"/>
</dbReference>
<feature type="domain" description="Integrin beta subunit tail" evidence="24">
    <location>
        <begin position="633"/>
        <end position="720"/>
    </location>
</feature>
<feature type="domain" description="Integrin beta subunit VWA" evidence="22">
    <location>
        <begin position="35"/>
        <end position="452"/>
    </location>
</feature>
<evidence type="ECO:0000256" key="10">
    <source>
        <dbReference type="ARBA" id="ARBA00022837"/>
    </source>
</evidence>
<dbReference type="InterPro" id="IPR036349">
    <property type="entry name" value="Integrin_bsu_tail_dom_sf"/>
</dbReference>
<proteinExistence type="inferred from homology"/>
<feature type="disulfide bond" evidence="18">
    <location>
        <begin position="389"/>
        <end position="400"/>
    </location>
</feature>
<keyword evidence="17" id="KW-0325">Glycoprotein</keyword>
<dbReference type="PIRSF" id="PIRSF002512">
    <property type="entry name" value="Integrin_B"/>
    <property type="match status" value="1"/>
</dbReference>
<dbReference type="AlphaFoldDB" id="A0ABD3T535"/>
<dbReference type="FunFam" id="3.40.50.410:FF:000002">
    <property type="entry name" value="Integrin beta"/>
    <property type="match status" value="1"/>
</dbReference>
<dbReference type="InterPro" id="IPR013111">
    <property type="entry name" value="EGF_extracell"/>
</dbReference>
<feature type="disulfide bond" evidence="18">
    <location>
        <begin position="568"/>
        <end position="599"/>
    </location>
</feature>
<comment type="similarity">
    <text evidence="2 19">Belongs to the integrin beta chain family.</text>
</comment>
<keyword evidence="15 20" id="KW-0472">Membrane</keyword>
<keyword evidence="10" id="KW-0106">Calcium</keyword>
<keyword evidence="6 19" id="KW-0812">Transmembrane</keyword>
<dbReference type="PANTHER" id="PTHR10082:SF60">
    <property type="entry name" value="INTEGRIN BETA-PS"/>
    <property type="match status" value="1"/>
</dbReference>
<evidence type="ECO:0000313" key="25">
    <source>
        <dbReference type="EMBL" id="KAL3831700.1"/>
    </source>
</evidence>
<dbReference type="InterPro" id="IPR036465">
    <property type="entry name" value="vWFA_dom_sf"/>
</dbReference>
<feature type="disulfide bond" evidence="18">
    <location>
        <begin position="633"/>
        <end position="642"/>
    </location>
</feature>
<feature type="disulfide bond" evidence="18">
    <location>
        <begin position="197"/>
        <end position="200"/>
    </location>
</feature>
<dbReference type="SMART" id="SM01241">
    <property type="entry name" value="Integrin_b_cyt"/>
    <property type="match status" value="1"/>
</dbReference>
<feature type="transmembrane region" description="Helical" evidence="20">
    <location>
        <begin position="721"/>
        <end position="743"/>
    </location>
</feature>
<gene>
    <name evidence="25" type="ORF">ACJMK2_023420</name>
</gene>
<dbReference type="GO" id="GO:0005886">
    <property type="term" value="C:plasma membrane"/>
    <property type="evidence" value="ECO:0007669"/>
    <property type="project" value="UniProtKB-SubCell"/>
</dbReference>
<feature type="disulfide bond" evidence="18">
    <location>
        <begin position="612"/>
        <end position="623"/>
    </location>
</feature>
<dbReference type="PANTHER" id="PTHR10082">
    <property type="entry name" value="INTEGRIN BETA SUBUNIT"/>
    <property type="match status" value="1"/>
</dbReference>